<evidence type="ECO:0000256" key="4">
    <source>
        <dbReference type="ARBA" id="ARBA00022519"/>
    </source>
</evidence>
<accession>A0A238L2V7</accession>
<keyword evidence="4" id="KW-0997">Cell inner membrane</keyword>
<keyword evidence="8" id="KW-0472">Membrane</keyword>
<dbReference type="GO" id="GO:0005886">
    <property type="term" value="C:plasma membrane"/>
    <property type="evidence" value="ECO:0007669"/>
    <property type="project" value="UniProtKB-SubCell"/>
</dbReference>
<gene>
    <name evidence="11" type="ORF">PEV8663_03899</name>
</gene>
<feature type="region of interest" description="Disordered" evidence="9">
    <location>
        <begin position="34"/>
        <end position="94"/>
    </location>
</feature>
<dbReference type="EMBL" id="FXYH01000018">
    <property type="protein sequence ID" value="SMX48666.1"/>
    <property type="molecule type" value="Genomic_DNA"/>
</dbReference>
<keyword evidence="5" id="KW-0812">Transmembrane</keyword>
<keyword evidence="7" id="KW-1133">Transmembrane helix</keyword>
<evidence type="ECO:0000256" key="3">
    <source>
        <dbReference type="ARBA" id="ARBA00022475"/>
    </source>
</evidence>
<reference evidence="11 12" key="1">
    <citation type="submission" date="2017-05" db="EMBL/GenBank/DDBJ databases">
        <authorList>
            <person name="Song R."/>
            <person name="Chenine A.L."/>
            <person name="Ruprecht R.M."/>
        </authorList>
    </citation>
    <scope>NUCLEOTIDE SEQUENCE [LARGE SCALE GENOMIC DNA]</scope>
    <source>
        <strain evidence="11 12">CECT 8663</strain>
    </source>
</reference>
<feature type="compositionally biased region" description="Pro residues" evidence="9">
    <location>
        <begin position="65"/>
        <end position="88"/>
    </location>
</feature>
<keyword evidence="2" id="KW-0813">Transport</keyword>
<evidence type="ECO:0000256" key="7">
    <source>
        <dbReference type="ARBA" id="ARBA00022989"/>
    </source>
</evidence>
<dbReference type="OrthoDB" id="7871190at2"/>
<evidence type="ECO:0000259" key="10">
    <source>
        <dbReference type="Pfam" id="PF11356"/>
    </source>
</evidence>
<dbReference type="GO" id="GO:0015031">
    <property type="term" value="P:protein transport"/>
    <property type="evidence" value="ECO:0007669"/>
    <property type="project" value="UniProtKB-KW"/>
</dbReference>
<evidence type="ECO:0000256" key="6">
    <source>
        <dbReference type="ARBA" id="ARBA00022927"/>
    </source>
</evidence>
<comment type="subcellular location">
    <subcellularLocation>
        <location evidence="1">Cell inner membrane</location>
    </subcellularLocation>
</comment>
<keyword evidence="3" id="KW-1003">Cell membrane</keyword>
<dbReference type="AlphaFoldDB" id="A0A238L2V7"/>
<organism evidence="11 12">
    <name type="scientific">Pelagimonas varians</name>
    <dbReference type="NCBI Taxonomy" id="696760"/>
    <lineage>
        <taxon>Bacteria</taxon>
        <taxon>Pseudomonadati</taxon>
        <taxon>Pseudomonadota</taxon>
        <taxon>Alphaproteobacteria</taxon>
        <taxon>Rhodobacterales</taxon>
        <taxon>Roseobacteraceae</taxon>
        <taxon>Pelagimonas</taxon>
    </lineage>
</organism>
<evidence type="ECO:0000313" key="11">
    <source>
        <dbReference type="EMBL" id="SMX48666.1"/>
    </source>
</evidence>
<proteinExistence type="predicted"/>
<evidence type="ECO:0000256" key="1">
    <source>
        <dbReference type="ARBA" id="ARBA00004533"/>
    </source>
</evidence>
<evidence type="ECO:0000256" key="2">
    <source>
        <dbReference type="ARBA" id="ARBA00022448"/>
    </source>
</evidence>
<protein>
    <recommendedName>
        <fullName evidence="10">Type II secretion system protein GspC N-terminal domain-containing protein</fullName>
    </recommendedName>
</protein>
<sequence length="155" mass="16951">MRWIGWIVAIVALAFAGQTGHALWLSWQSSHSEASLAPAPQTPDQLPPEPPRRAPRNWPSVFGEPQPPKPAPPEPVAEPQPPKPPQPPIDSLGYSLKGLVQTGRSTWAMVHHPTGEQLVRVGDMLAENIEVARIDDDGVWVSRFGGDPELLDFPE</sequence>
<keyword evidence="12" id="KW-1185">Reference proteome</keyword>
<dbReference type="InterPro" id="IPR024961">
    <property type="entry name" value="T2SS_GspC_N"/>
</dbReference>
<evidence type="ECO:0000256" key="8">
    <source>
        <dbReference type="ARBA" id="ARBA00023136"/>
    </source>
</evidence>
<keyword evidence="6" id="KW-0653">Protein transport</keyword>
<name>A0A238L2V7_9RHOB</name>
<dbReference type="Pfam" id="PF11356">
    <property type="entry name" value="T2SSC"/>
    <property type="match status" value="1"/>
</dbReference>
<evidence type="ECO:0000313" key="12">
    <source>
        <dbReference type="Proteomes" id="UP000220836"/>
    </source>
</evidence>
<evidence type="ECO:0000256" key="5">
    <source>
        <dbReference type="ARBA" id="ARBA00022692"/>
    </source>
</evidence>
<dbReference type="Proteomes" id="UP000220836">
    <property type="component" value="Unassembled WGS sequence"/>
</dbReference>
<feature type="domain" description="Type II secretion system protein GspC N-terminal" evidence="10">
    <location>
        <begin position="12"/>
        <end position="147"/>
    </location>
</feature>
<evidence type="ECO:0000256" key="9">
    <source>
        <dbReference type="SAM" id="MobiDB-lite"/>
    </source>
</evidence>
<dbReference type="RefSeq" id="WP_097806343.1">
    <property type="nucleotide sequence ID" value="NZ_CBDIHF020000004.1"/>
</dbReference>